<dbReference type="STRING" id="758820.SAMN00777080_1312"/>
<dbReference type="RefSeq" id="WP_084119520.1">
    <property type="nucleotide sequence ID" value="NZ_LT838813.1"/>
</dbReference>
<proteinExistence type="predicted"/>
<organism evidence="1 2">
    <name type="scientific">Aquiflexum balticum DSM 16537</name>
    <dbReference type="NCBI Taxonomy" id="758820"/>
    <lineage>
        <taxon>Bacteria</taxon>
        <taxon>Pseudomonadati</taxon>
        <taxon>Bacteroidota</taxon>
        <taxon>Cytophagia</taxon>
        <taxon>Cytophagales</taxon>
        <taxon>Cyclobacteriaceae</taxon>
        <taxon>Aquiflexum</taxon>
    </lineage>
</organism>
<dbReference type="OrthoDB" id="1489515at2"/>
<dbReference type="AlphaFoldDB" id="A0A1W2H2A5"/>
<accession>A0A1W2H2A5</accession>
<sequence length="320" mass="36435">MNRNLSPQQLPWCHYPKANDIESHGLCELPLFLTLVDWTEIKKYRSNKFKTEALTKLTNKQILELASITARSFAQNEPMVRHVQLPSLMPEQLLNSFHHDPFGNEGFGEWTSENNFFWFIRLFSLTNPSDPIENIKINADSVDFSLAILDENKSVIGGAFNSVMKAEDAPFRDGDPFLDTIIQVYTPNFDLIFTQEHEAVEALKEKYQEFRMALENQKVGLHFLIARSPALPKEDTFELVAASAETFRHHGCQYMLVAASNQWTGAACEALNGTRVHYSPYRSKKRVPLIKDATSTEPYSIDGYISAKDSGAMFYVIKLN</sequence>
<dbReference type="Proteomes" id="UP000192333">
    <property type="component" value="Chromosome I"/>
</dbReference>
<evidence type="ECO:0000313" key="2">
    <source>
        <dbReference type="Proteomes" id="UP000192333"/>
    </source>
</evidence>
<keyword evidence="2" id="KW-1185">Reference proteome</keyword>
<dbReference type="EMBL" id="LT838813">
    <property type="protein sequence ID" value="SMD42748.1"/>
    <property type="molecule type" value="Genomic_DNA"/>
</dbReference>
<name>A0A1W2H2A5_9BACT</name>
<protein>
    <submittedName>
        <fullName evidence="1">Uncharacterized protein</fullName>
    </submittedName>
</protein>
<gene>
    <name evidence="1" type="ORF">SAMN00777080_1312</name>
</gene>
<evidence type="ECO:0000313" key="1">
    <source>
        <dbReference type="EMBL" id="SMD42748.1"/>
    </source>
</evidence>
<reference evidence="2" key="1">
    <citation type="submission" date="2017-04" db="EMBL/GenBank/DDBJ databases">
        <authorList>
            <person name="Varghese N."/>
            <person name="Submissions S."/>
        </authorList>
    </citation>
    <scope>NUCLEOTIDE SEQUENCE [LARGE SCALE GENOMIC DNA]</scope>
    <source>
        <strain evidence="2">DSM 16537</strain>
    </source>
</reference>